<proteinExistence type="predicted"/>
<dbReference type="EMBL" id="JADOTZ010000001">
    <property type="protein sequence ID" value="MBG6083816.1"/>
    <property type="molecule type" value="Genomic_DNA"/>
</dbReference>
<dbReference type="Proteomes" id="UP000625033">
    <property type="component" value="Unassembled WGS sequence"/>
</dbReference>
<keyword evidence="2" id="KW-1185">Reference proteome</keyword>
<name>A0A931DAG3_9MICC</name>
<reference evidence="1" key="1">
    <citation type="submission" date="2020-11" db="EMBL/GenBank/DDBJ databases">
        <title>Sequencing the genomes of 1000 actinobacteria strains.</title>
        <authorList>
            <person name="Klenk H.-P."/>
        </authorList>
    </citation>
    <scope>NUCLEOTIDE SEQUENCE</scope>
    <source>
        <strain evidence="1">DSM 26152</strain>
    </source>
</reference>
<organism evidence="1 2">
    <name type="scientific">Zhihengliuella flava</name>
    <dbReference type="NCBI Taxonomy" id="1285193"/>
    <lineage>
        <taxon>Bacteria</taxon>
        <taxon>Bacillati</taxon>
        <taxon>Actinomycetota</taxon>
        <taxon>Actinomycetes</taxon>
        <taxon>Micrococcales</taxon>
        <taxon>Micrococcaceae</taxon>
        <taxon>Zhihengliuella</taxon>
    </lineage>
</organism>
<evidence type="ECO:0000313" key="1">
    <source>
        <dbReference type="EMBL" id="MBG6083816.1"/>
    </source>
</evidence>
<gene>
    <name evidence="1" type="ORF">IW252_000583</name>
</gene>
<dbReference type="AlphaFoldDB" id="A0A931DAG3"/>
<evidence type="ECO:0000313" key="2">
    <source>
        <dbReference type="Proteomes" id="UP000625033"/>
    </source>
</evidence>
<dbReference type="RefSeq" id="WP_196835211.1">
    <property type="nucleotide sequence ID" value="NZ_JADOTZ010000001.1"/>
</dbReference>
<evidence type="ECO:0008006" key="3">
    <source>
        <dbReference type="Google" id="ProtNLM"/>
    </source>
</evidence>
<accession>A0A931DAG3</accession>
<comment type="caution">
    <text evidence="1">The sequence shown here is derived from an EMBL/GenBank/DDBJ whole genome shotgun (WGS) entry which is preliminary data.</text>
</comment>
<sequence>MLTQHNVRNVESRLPTGEPASLLVTWQNPETRRYFLMGVLEKHSAEDYTFQYFKGVDKSDEFRMIPGFPDLHRHYRSDVLFPVFSSRLMSLRRDDRGEWLQSMGLPDDASDIHILGRTFGRRLTDHFELLAVPEVDLARRTITGTTPLHGLRHQTEGLQLVRSGGLNIGDSLQIRHEIDNVVHDEARAVLTAGGVQLGYLPWPLVEYIRMLGALKGDPSVRVAHINPSLPEFHQQILLAYEWRF</sequence>
<protein>
    <recommendedName>
        <fullName evidence="3">HIRAN domain-containing protein</fullName>
    </recommendedName>
</protein>